<sequence length="63" mass="7032">MKRLVLSLALLALALVLIPMEGKAQMGPWMMGRGYGMGWFGPILTIAFWIAVIVGIVFLIRWL</sequence>
<evidence type="ECO:0000256" key="1">
    <source>
        <dbReference type="SAM" id="Phobius"/>
    </source>
</evidence>
<proteinExistence type="predicted"/>
<dbReference type="EMBL" id="BARU01002424">
    <property type="protein sequence ID" value="GAH28033.1"/>
    <property type="molecule type" value="Genomic_DNA"/>
</dbReference>
<comment type="caution">
    <text evidence="2">The sequence shown here is derived from an EMBL/GenBank/DDBJ whole genome shotgun (WGS) entry which is preliminary data.</text>
</comment>
<organism evidence="2">
    <name type="scientific">marine sediment metagenome</name>
    <dbReference type="NCBI Taxonomy" id="412755"/>
    <lineage>
        <taxon>unclassified sequences</taxon>
        <taxon>metagenomes</taxon>
        <taxon>ecological metagenomes</taxon>
    </lineage>
</organism>
<keyword evidence="1" id="KW-0472">Membrane</keyword>
<keyword evidence="1" id="KW-1133">Transmembrane helix</keyword>
<protein>
    <submittedName>
        <fullName evidence="2">Uncharacterized protein</fullName>
    </submittedName>
</protein>
<evidence type="ECO:0000313" key="2">
    <source>
        <dbReference type="EMBL" id="GAH28033.1"/>
    </source>
</evidence>
<dbReference type="AlphaFoldDB" id="X1G4V4"/>
<accession>X1G4V4</accession>
<feature type="non-terminal residue" evidence="2">
    <location>
        <position position="63"/>
    </location>
</feature>
<keyword evidence="1" id="KW-0812">Transmembrane</keyword>
<reference evidence="2" key="1">
    <citation type="journal article" date="2014" name="Front. Microbiol.">
        <title>High frequency of phylogenetically diverse reductive dehalogenase-homologous genes in deep subseafloor sedimentary metagenomes.</title>
        <authorList>
            <person name="Kawai M."/>
            <person name="Futagami T."/>
            <person name="Toyoda A."/>
            <person name="Takaki Y."/>
            <person name="Nishi S."/>
            <person name="Hori S."/>
            <person name="Arai W."/>
            <person name="Tsubouchi T."/>
            <person name="Morono Y."/>
            <person name="Uchiyama I."/>
            <person name="Ito T."/>
            <person name="Fujiyama A."/>
            <person name="Inagaki F."/>
            <person name="Takami H."/>
        </authorList>
    </citation>
    <scope>NUCLEOTIDE SEQUENCE</scope>
    <source>
        <strain evidence="2">Expedition CK06-06</strain>
    </source>
</reference>
<name>X1G4V4_9ZZZZ</name>
<feature type="transmembrane region" description="Helical" evidence="1">
    <location>
        <begin position="40"/>
        <end position="60"/>
    </location>
</feature>
<gene>
    <name evidence="2" type="ORF">S03H2_05731</name>
</gene>